<dbReference type="GO" id="GO:0140359">
    <property type="term" value="F:ABC-type transporter activity"/>
    <property type="evidence" value="ECO:0007669"/>
    <property type="project" value="InterPro"/>
</dbReference>
<evidence type="ECO:0000259" key="6">
    <source>
        <dbReference type="PROSITE" id="PS51012"/>
    </source>
</evidence>
<feature type="transmembrane region" description="Helical" evidence="5">
    <location>
        <begin position="61"/>
        <end position="82"/>
    </location>
</feature>
<evidence type="ECO:0000256" key="5">
    <source>
        <dbReference type="RuleBase" id="RU361157"/>
    </source>
</evidence>
<evidence type="ECO:0000256" key="2">
    <source>
        <dbReference type="ARBA" id="ARBA00022692"/>
    </source>
</evidence>
<keyword evidence="2 5" id="KW-0812">Transmembrane</keyword>
<feature type="transmembrane region" description="Helical" evidence="5">
    <location>
        <begin position="138"/>
        <end position="161"/>
    </location>
</feature>
<protein>
    <recommendedName>
        <fullName evidence="5">Transport permease protein</fullName>
    </recommendedName>
</protein>
<evidence type="ECO:0000256" key="3">
    <source>
        <dbReference type="ARBA" id="ARBA00022989"/>
    </source>
</evidence>
<dbReference type="PIRSF" id="PIRSF006648">
    <property type="entry name" value="DrrB"/>
    <property type="match status" value="1"/>
</dbReference>
<evidence type="ECO:0000313" key="7">
    <source>
        <dbReference type="EMBL" id="KPJ54039.1"/>
    </source>
</evidence>
<feature type="domain" description="ABC transmembrane type-2" evidence="6">
    <location>
        <begin position="25"/>
        <end position="251"/>
    </location>
</feature>
<keyword evidence="4 5" id="KW-0472">Membrane</keyword>
<dbReference type="InterPro" id="IPR051784">
    <property type="entry name" value="Nod_factor_ABC_transporter"/>
</dbReference>
<evidence type="ECO:0000313" key="8">
    <source>
        <dbReference type="Proteomes" id="UP000052008"/>
    </source>
</evidence>
<accession>A0A0S7WV48</accession>
<dbReference type="InterPro" id="IPR047817">
    <property type="entry name" value="ABC2_TM_bact-type"/>
</dbReference>
<dbReference type="EMBL" id="LIZS01000007">
    <property type="protein sequence ID" value="KPJ54039.1"/>
    <property type="molecule type" value="Genomic_DNA"/>
</dbReference>
<gene>
    <name evidence="7" type="ORF">AMJ39_01880</name>
</gene>
<dbReference type="STRING" id="1703770.AMJ39_01880"/>
<feature type="transmembrane region" description="Helical" evidence="5">
    <location>
        <begin position="226"/>
        <end position="245"/>
    </location>
</feature>
<dbReference type="GO" id="GO:0043190">
    <property type="term" value="C:ATP-binding cassette (ABC) transporter complex"/>
    <property type="evidence" value="ECO:0007669"/>
    <property type="project" value="InterPro"/>
</dbReference>
<dbReference type="AlphaFoldDB" id="A0A0S7WV48"/>
<dbReference type="PANTHER" id="PTHR43229">
    <property type="entry name" value="NODULATION PROTEIN J"/>
    <property type="match status" value="1"/>
</dbReference>
<evidence type="ECO:0000256" key="4">
    <source>
        <dbReference type="ARBA" id="ARBA00023136"/>
    </source>
</evidence>
<evidence type="ECO:0000256" key="1">
    <source>
        <dbReference type="ARBA" id="ARBA00004141"/>
    </source>
</evidence>
<keyword evidence="5" id="KW-0813">Transport</keyword>
<comment type="caution">
    <text evidence="7">The sequence shown here is derived from an EMBL/GenBank/DDBJ whole genome shotgun (WGS) entry which is preliminary data.</text>
</comment>
<dbReference type="PROSITE" id="PS51012">
    <property type="entry name" value="ABC_TM2"/>
    <property type="match status" value="1"/>
</dbReference>
<comment type="similarity">
    <text evidence="5">Belongs to the ABC-2 integral membrane protein family.</text>
</comment>
<dbReference type="InterPro" id="IPR000412">
    <property type="entry name" value="ABC_2_transport"/>
</dbReference>
<feature type="transmembrane region" description="Helical" evidence="5">
    <location>
        <begin position="173"/>
        <end position="192"/>
    </location>
</feature>
<organism evidence="7 8">
    <name type="scientific">candidate division TA06 bacterium DG_24</name>
    <dbReference type="NCBI Taxonomy" id="1703770"/>
    <lineage>
        <taxon>Bacteria</taxon>
        <taxon>Bacteria division TA06</taxon>
    </lineage>
</organism>
<dbReference type="PRINTS" id="PR00164">
    <property type="entry name" value="ABC2TRNSPORT"/>
</dbReference>
<keyword evidence="5" id="KW-1003">Cell membrane</keyword>
<dbReference type="InterPro" id="IPR013525">
    <property type="entry name" value="ABC2_TM"/>
</dbReference>
<feature type="transmembrane region" description="Helical" evidence="5">
    <location>
        <begin position="103"/>
        <end position="126"/>
    </location>
</feature>
<dbReference type="Pfam" id="PF01061">
    <property type="entry name" value="ABC2_membrane"/>
    <property type="match status" value="1"/>
</dbReference>
<feature type="transmembrane region" description="Helical" evidence="5">
    <location>
        <begin position="35"/>
        <end position="55"/>
    </location>
</feature>
<name>A0A0S7WV48_UNCT6</name>
<dbReference type="PANTHER" id="PTHR43229:SF2">
    <property type="entry name" value="NODULATION PROTEIN J"/>
    <property type="match status" value="1"/>
</dbReference>
<reference evidence="7 8" key="1">
    <citation type="journal article" date="2015" name="Microbiome">
        <title>Genomic resolution of linkages in carbon, nitrogen, and sulfur cycling among widespread estuary sediment bacteria.</title>
        <authorList>
            <person name="Baker B.J."/>
            <person name="Lazar C.S."/>
            <person name="Teske A.P."/>
            <person name="Dick G.J."/>
        </authorList>
    </citation>
    <scope>NUCLEOTIDE SEQUENCE [LARGE SCALE GENOMIC DNA]</scope>
    <source>
        <strain evidence="7">DG_24</strain>
    </source>
</reference>
<keyword evidence="3 5" id="KW-1133">Transmembrane helix</keyword>
<comment type="subcellular location">
    <subcellularLocation>
        <location evidence="5">Cell membrane</location>
        <topology evidence="5">Multi-pass membrane protein</topology>
    </subcellularLocation>
    <subcellularLocation>
        <location evidence="1">Membrane</location>
        <topology evidence="1">Multi-pass membrane protein</topology>
    </subcellularLocation>
</comment>
<proteinExistence type="inferred from homology"/>
<dbReference type="Proteomes" id="UP000052008">
    <property type="component" value="Unassembled WGS sequence"/>
</dbReference>
<sequence length="256" mass="27557">MSTAESGSALLSQQARGAVTVAKKNALIYYFKPPVLIFGVLFPVFFFLAFSLGRSMPADRIVPAMVAMALWFTASAVGPLVTPWERTSRTYERLISTPIAIQAIVAGDVLSGFAFGISFSLVPLLLGLAFTDTAVASATSLVCGIVLGALAFSSLGVLLAAPPVHGPSYIMMLSNLVRLPLLFVSGIFVPIAEMPAWARWLAPISPLSYCADCIRRGFGETGYFPFWLNPLMLVLFSALFSWAACRFHIRSRAHGL</sequence>